<dbReference type="AlphaFoldDB" id="A0A518H5X7"/>
<dbReference type="InterPro" id="IPR050683">
    <property type="entry name" value="Bact_Polysacc_Export_ATP-bd"/>
</dbReference>
<evidence type="ECO:0000256" key="1">
    <source>
        <dbReference type="ARBA" id="ARBA00005417"/>
    </source>
</evidence>
<gene>
    <name evidence="6" type="primary">tagH_2</name>
    <name evidence="6" type="ORF">ElP_41630</name>
</gene>
<dbReference type="PROSITE" id="PS50893">
    <property type="entry name" value="ABC_TRANSPORTER_2"/>
    <property type="match status" value="1"/>
</dbReference>
<dbReference type="InterPro" id="IPR003593">
    <property type="entry name" value="AAA+_ATPase"/>
</dbReference>
<reference evidence="6 7" key="1">
    <citation type="submission" date="2019-02" db="EMBL/GenBank/DDBJ databases">
        <title>Deep-cultivation of Planctomycetes and their phenomic and genomic characterization uncovers novel biology.</title>
        <authorList>
            <person name="Wiegand S."/>
            <person name="Jogler M."/>
            <person name="Boedeker C."/>
            <person name="Pinto D."/>
            <person name="Vollmers J."/>
            <person name="Rivas-Marin E."/>
            <person name="Kohn T."/>
            <person name="Peeters S.H."/>
            <person name="Heuer A."/>
            <person name="Rast P."/>
            <person name="Oberbeckmann S."/>
            <person name="Bunk B."/>
            <person name="Jeske O."/>
            <person name="Meyerdierks A."/>
            <person name="Storesund J.E."/>
            <person name="Kallscheuer N."/>
            <person name="Luecker S."/>
            <person name="Lage O.M."/>
            <person name="Pohl T."/>
            <person name="Merkel B.J."/>
            <person name="Hornburger P."/>
            <person name="Mueller R.-W."/>
            <person name="Bruemmer F."/>
            <person name="Labrenz M."/>
            <person name="Spormann A.M."/>
            <person name="Op den Camp H."/>
            <person name="Overmann J."/>
            <person name="Amann R."/>
            <person name="Jetten M.S.M."/>
            <person name="Mascher T."/>
            <person name="Medema M.H."/>
            <person name="Devos D.P."/>
            <person name="Kaster A.-K."/>
            <person name="Ovreas L."/>
            <person name="Rohde M."/>
            <person name="Galperin M.Y."/>
            <person name="Jogler C."/>
        </authorList>
    </citation>
    <scope>NUCLEOTIDE SEQUENCE [LARGE SCALE GENOMIC DNA]</scope>
    <source>
        <strain evidence="6 7">ElP</strain>
    </source>
</reference>
<dbReference type="Proteomes" id="UP000317835">
    <property type="component" value="Chromosome"/>
</dbReference>
<comment type="similarity">
    <text evidence="1">Belongs to the ABC transporter superfamily.</text>
</comment>
<keyword evidence="3" id="KW-0547">Nucleotide-binding</keyword>
<dbReference type="InterPro" id="IPR017871">
    <property type="entry name" value="ABC_transporter-like_CS"/>
</dbReference>
<dbReference type="RefSeq" id="WP_145272366.1">
    <property type="nucleotide sequence ID" value="NZ_CP036426.1"/>
</dbReference>
<dbReference type="GO" id="GO:0016020">
    <property type="term" value="C:membrane"/>
    <property type="evidence" value="ECO:0007669"/>
    <property type="project" value="InterPro"/>
</dbReference>
<dbReference type="Pfam" id="PF00005">
    <property type="entry name" value="ABC_tran"/>
    <property type="match status" value="1"/>
</dbReference>
<dbReference type="PROSITE" id="PS00211">
    <property type="entry name" value="ABC_TRANSPORTER_1"/>
    <property type="match status" value="1"/>
</dbReference>
<dbReference type="GO" id="GO:0016887">
    <property type="term" value="F:ATP hydrolysis activity"/>
    <property type="evidence" value="ECO:0007669"/>
    <property type="project" value="InterPro"/>
</dbReference>
<evidence type="ECO:0000256" key="4">
    <source>
        <dbReference type="ARBA" id="ARBA00022840"/>
    </source>
</evidence>
<evidence type="ECO:0000256" key="2">
    <source>
        <dbReference type="ARBA" id="ARBA00022448"/>
    </source>
</evidence>
<evidence type="ECO:0000313" key="6">
    <source>
        <dbReference type="EMBL" id="QDV36244.1"/>
    </source>
</evidence>
<organism evidence="6 7">
    <name type="scientific">Tautonia plasticadhaerens</name>
    <dbReference type="NCBI Taxonomy" id="2527974"/>
    <lineage>
        <taxon>Bacteria</taxon>
        <taxon>Pseudomonadati</taxon>
        <taxon>Planctomycetota</taxon>
        <taxon>Planctomycetia</taxon>
        <taxon>Isosphaerales</taxon>
        <taxon>Isosphaeraceae</taxon>
        <taxon>Tautonia</taxon>
    </lineage>
</organism>
<dbReference type="PANTHER" id="PTHR46743:SF2">
    <property type="entry name" value="TEICHOIC ACIDS EXPORT ATP-BINDING PROTEIN TAGH"/>
    <property type="match status" value="1"/>
</dbReference>
<evidence type="ECO:0000313" key="7">
    <source>
        <dbReference type="Proteomes" id="UP000317835"/>
    </source>
</evidence>
<evidence type="ECO:0000259" key="5">
    <source>
        <dbReference type="PROSITE" id="PS50893"/>
    </source>
</evidence>
<dbReference type="EMBL" id="CP036426">
    <property type="protein sequence ID" value="QDV36244.1"/>
    <property type="molecule type" value="Genomic_DNA"/>
</dbReference>
<dbReference type="SUPFAM" id="SSF52540">
    <property type="entry name" value="P-loop containing nucleoside triphosphate hydrolases"/>
    <property type="match status" value="1"/>
</dbReference>
<dbReference type="InterPro" id="IPR015860">
    <property type="entry name" value="ABC_transpr_TagH-like"/>
</dbReference>
<accession>A0A518H5X7</accession>
<keyword evidence="7" id="KW-1185">Reference proteome</keyword>
<dbReference type="InterPro" id="IPR027417">
    <property type="entry name" value="P-loop_NTPase"/>
</dbReference>
<evidence type="ECO:0000256" key="3">
    <source>
        <dbReference type="ARBA" id="ARBA00022741"/>
    </source>
</evidence>
<dbReference type="GO" id="GO:0140359">
    <property type="term" value="F:ABC-type transporter activity"/>
    <property type="evidence" value="ECO:0007669"/>
    <property type="project" value="InterPro"/>
</dbReference>
<dbReference type="Gene3D" id="2.70.50.60">
    <property type="entry name" value="abc- transporter (atp binding component) like domain"/>
    <property type="match status" value="1"/>
</dbReference>
<keyword evidence="2" id="KW-0813">Transport</keyword>
<dbReference type="PANTHER" id="PTHR46743">
    <property type="entry name" value="TEICHOIC ACIDS EXPORT ATP-BINDING PROTEIN TAGH"/>
    <property type="match status" value="1"/>
</dbReference>
<dbReference type="OrthoDB" id="9778870at2"/>
<dbReference type="KEGG" id="tpla:ElP_41630"/>
<feature type="domain" description="ABC transporter" evidence="5">
    <location>
        <begin position="28"/>
        <end position="258"/>
    </location>
</feature>
<dbReference type="InterPro" id="IPR003439">
    <property type="entry name" value="ABC_transporter-like_ATP-bd"/>
</dbReference>
<dbReference type="GO" id="GO:0005524">
    <property type="term" value="F:ATP binding"/>
    <property type="evidence" value="ECO:0007669"/>
    <property type="project" value="UniProtKB-KW"/>
</dbReference>
<keyword evidence="4 6" id="KW-0067">ATP-binding</keyword>
<proteinExistence type="inferred from homology"/>
<protein>
    <submittedName>
        <fullName evidence="6">Teichoic acids export ATP-binding protein TagH</fullName>
    </submittedName>
</protein>
<dbReference type="CDD" id="cd03220">
    <property type="entry name" value="ABC_KpsT_Wzt"/>
    <property type="match status" value="1"/>
</dbReference>
<dbReference type="Gene3D" id="3.40.50.300">
    <property type="entry name" value="P-loop containing nucleotide triphosphate hydrolases"/>
    <property type="match status" value="1"/>
</dbReference>
<name>A0A518H5X7_9BACT</name>
<dbReference type="SMART" id="SM00382">
    <property type="entry name" value="AAA"/>
    <property type="match status" value="1"/>
</dbReference>
<sequence length="392" mass="43509">MATAESPLIEVEHVSKAFCRDLKRALWYGMKDITGELVGQRRDRETLRRDEFWAVKDVSFQVRRGECLGLIGRNGAGKTSLLRLLNGLIRPDSGQITMRGRIGALIALGAGFNPVLTGRENIYINGSVLGLSKREIDAKLDEIVEFAEVRDSIDAPVQTYSSGMKVRLGFSVASSLQPDVLLIDEVLAVGDQSFRTKCYQRIGEVVSRAAVIIVSHDMNAIQRLGDRVVLMHRGKVAYLGEVVEGVERYEKLNTQEVQSERAIHVFDPDLTVDRVALSRDVIRTGEPVSLLIDYTSRRPIEVGLVGSIMRDSRENFVAQYRSDARADSYRIEAGSHRMSVNLGPIPLTSGRYVLNCGVYHEDKKRLLFSAIAPCVLDVQSNFVSTAIIELGT</sequence>